<dbReference type="RefSeq" id="XP_013785089.1">
    <property type="nucleotide sequence ID" value="XM_013929635.2"/>
</dbReference>
<feature type="compositionally biased region" description="Basic and acidic residues" evidence="1">
    <location>
        <begin position="770"/>
        <end position="821"/>
    </location>
</feature>
<feature type="compositionally biased region" description="Basic and acidic residues" evidence="1">
    <location>
        <begin position="65"/>
        <end position="85"/>
    </location>
</feature>
<feature type="compositionally biased region" description="Basic and acidic residues" evidence="1">
    <location>
        <begin position="253"/>
        <end position="293"/>
    </location>
</feature>
<feature type="compositionally biased region" description="Polar residues" evidence="1">
    <location>
        <begin position="895"/>
        <end position="905"/>
    </location>
</feature>
<feature type="compositionally biased region" description="Basic and acidic residues" evidence="1">
    <location>
        <begin position="685"/>
        <end position="721"/>
    </location>
</feature>
<feature type="compositionally biased region" description="Basic and acidic residues" evidence="1">
    <location>
        <begin position="956"/>
        <end position="966"/>
    </location>
</feature>
<feature type="compositionally biased region" description="Basic and acidic residues" evidence="1">
    <location>
        <begin position="405"/>
        <end position="444"/>
    </location>
</feature>
<proteinExistence type="predicted"/>
<feature type="compositionally biased region" description="Basic and acidic residues" evidence="1">
    <location>
        <begin position="728"/>
        <end position="750"/>
    </location>
</feature>
<gene>
    <name evidence="3 4" type="primary">LOC106469136</name>
</gene>
<feature type="compositionally biased region" description="Basic and acidic residues" evidence="1">
    <location>
        <begin position="655"/>
        <end position="668"/>
    </location>
</feature>
<feature type="compositionally biased region" description="Basic residues" evidence="1">
    <location>
        <begin position="878"/>
        <end position="890"/>
    </location>
</feature>
<feature type="compositionally biased region" description="Polar residues" evidence="1">
    <location>
        <begin position="101"/>
        <end position="115"/>
    </location>
</feature>
<feature type="compositionally biased region" description="Basic and acidic residues" evidence="1">
    <location>
        <begin position="325"/>
        <end position="351"/>
    </location>
</feature>
<dbReference type="GeneID" id="106469136"/>
<feature type="compositionally biased region" description="Basic and acidic residues" evidence="1">
    <location>
        <begin position="582"/>
        <end position="644"/>
    </location>
</feature>
<evidence type="ECO:0000313" key="3">
    <source>
        <dbReference type="RefSeq" id="XP_013785089.1"/>
    </source>
</evidence>
<feature type="compositionally biased region" description="Basic and acidic residues" evidence="1">
    <location>
        <begin position="139"/>
        <end position="160"/>
    </location>
</feature>
<accession>A0ABM1TDI4</accession>
<feature type="compositionally biased region" description="Basic and acidic residues" evidence="1">
    <location>
        <begin position="362"/>
        <end position="398"/>
    </location>
</feature>
<evidence type="ECO:0000313" key="2">
    <source>
        <dbReference type="Proteomes" id="UP000694941"/>
    </source>
</evidence>
<feature type="compositionally biased region" description="Basic and acidic residues" evidence="1">
    <location>
        <begin position="451"/>
        <end position="555"/>
    </location>
</feature>
<feature type="compositionally biased region" description="Basic and acidic residues" evidence="1">
    <location>
        <begin position="932"/>
        <end position="943"/>
    </location>
</feature>
<feature type="compositionally biased region" description="Basic and acidic residues" evidence="1">
    <location>
        <begin position="18"/>
        <end position="33"/>
    </location>
</feature>
<dbReference type="RefSeq" id="XP_022253940.1">
    <property type="nucleotide sequence ID" value="XM_022398232.1"/>
</dbReference>
<evidence type="ECO:0000256" key="1">
    <source>
        <dbReference type="SAM" id="MobiDB-lite"/>
    </source>
</evidence>
<reference evidence="3 4" key="1">
    <citation type="submission" date="2025-05" db="UniProtKB">
        <authorList>
            <consortium name="RefSeq"/>
        </authorList>
    </citation>
    <scope>IDENTIFICATION</scope>
    <source>
        <tissue evidence="3 4">Muscle</tissue>
    </source>
</reference>
<feature type="region of interest" description="Disordered" evidence="1">
    <location>
        <begin position="1"/>
        <end position="909"/>
    </location>
</feature>
<dbReference type="Proteomes" id="UP000694941">
    <property type="component" value="Unplaced"/>
</dbReference>
<feature type="compositionally biased region" description="Polar residues" evidence="1">
    <location>
        <begin position="315"/>
        <end position="324"/>
    </location>
</feature>
<feature type="compositionally biased region" description="Basic and acidic residues" evidence="1">
    <location>
        <begin position="223"/>
        <end position="234"/>
    </location>
</feature>
<feature type="compositionally biased region" description="Basic residues" evidence="1">
    <location>
        <begin position="121"/>
        <end position="138"/>
    </location>
</feature>
<feature type="compositionally biased region" description="Basic and acidic residues" evidence="1">
    <location>
        <begin position="201"/>
        <end position="214"/>
    </location>
</feature>
<feature type="region of interest" description="Disordered" evidence="1">
    <location>
        <begin position="921"/>
        <end position="972"/>
    </location>
</feature>
<organism evidence="2 4">
    <name type="scientific">Limulus polyphemus</name>
    <name type="common">Atlantic horseshoe crab</name>
    <dbReference type="NCBI Taxonomy" id="6850"/>
    <lineage>
        <taxon>Eukaryota</taxon>
        <taxon>Metazoa</taxon>
        <taxon>Ecdysozoa</taxon>
        <taxon>Arthropoda</taxon>
        <taxon>Chelicerata</taxon>
        <taxon>Merostomata</taxon>
        <taxon>Xiphosura</taxon>
        <taxon>Limulidae</taxon>
        <taxon>Limulus</taxon>
    </lineage>
</organism>
<feature type="compositionally biased region" description="Basic and acidic residues" evidence="1">
    <location>
        <begin position="300"/>
        <end position="314"/>
    </location>
</feature>
<evidence type="ECO:0000313" key="4">
    <source>
        <dbReference type="RefSeq" id="XP_022253940.1"/>
    </source>
</evidence>
<keyword evidence="2" id="KW-1185">Reference proteome</keyword>
<name>A0ABM1TDI4_LIMPO</name>
<feature type="compositionally biased region" description="Basic and acidic residues" evidence="1">
    <location>
        <begin position="170"/>
        <end position="185"/>
    </location>
</feature>
<sequence length="1840" mass="212242">MCLRRGFSKLSSTSRKIKSLDSARPVEEKEDPKCVLNKTKRSSDNKPTSSSKNSRAISSSKNKKNVRESRSKTSSNDRNKRECRSKSNSKVRGSEEAIKSFTLNNNAKKTNSSGSEDSKRKVNQKQSKHNPHVCHKTQKLFEHNKVVSSSKKKEAEHDSNLKSVNNYGSEQKDNPEDISKVDKNSYKVFDIKTNPENMETENIKIAKEKEKGHSSDMSIQTQRIEDTSSSKDDNESAITINGKLENESSEIEEQCKKMPLDKEHKCIEKNGRKSVKDNINKDLCRGNKEKDENFENNTPSDRDQQNVIINKKDFGSNTNHQRCATQKDSRSDGYQQKSKDDFQNNRHHENENNVVISQSEGDQTKDKMKIESHSDKDYINKKSTDNSQNDKDQPKNTTKDISQTDQKHQKEKNKKDSRTDKDQQNENKDDSLSDGAHQEKKKNDVSQSDGAHQEKKKNDVSQSDRDSQNKKTKDNSSGDREQEKNMKDFQDGREWRKEKSKDSCQTDKEQQKGEMKDTFQSERNQKNKKHKDDSQSNKLQECEKVWSKSEKDLNIKNKNALQNFKEQQEEKKKNSFQNSKNCYKEDKKKDDCKSKSNQQKEKNKDVPLSEKDHQHKNNPDASRSDKDHQNKKMDNFQSDKEQKNKNKGNSQSCTDKQKQKSKDAYQHHTDHHTRKTRNNPVGNKEPIKEMCRKDPQDGRNQQKEKSKDNAQNETDKKDTTNKDAPQSNKDKKKENIYSHNDKEYRKEKIKNASQNFQEQKSKDCSQIIPDWHKESKKKDNCRSDKDQQKKSDVHLLEKKSKDGCGNDREREKGKNSKDSPRSNKNQQSEQDKKINFSNKSVKREFGNSREGSGCNTKHSDRDRSMKYLKPNQVTYTSRRTRSSSQKRKKQNYSSEQLRSSQNRSLSFDGVSRFHVKNERCVGDYTDMQKLSGKREYSQKDYPVKKKRSKSPLTLYKPDERSTDCNRIRRRSSSQSNKCFSLVSSDDFQFERNGSKTPDMSMEYSRSDSLWKLEKQEFDTSSYHENESSGLKSGREELSCTDPPFSSFKDIFYHSKNEVIPDRSEGLNETSFSDKFMETSDGEWRMLPERDTVQLSQREKQSEEWRDGHGFRLEKTEDSSSLSVWKEELENSDKRTIRTTGTPKESNVSTKDNWQVFCSKRTNELLKEGIKPDCYDFEGEWMELIKRRRNEQCLFSRFGACSSIEQFDNVMPMKLIQNEMLDSSKMISDEGNNLCSIDDKKYLCNESLGHQRIVMWQSTNQKKQNSGRKRSIEVDESSLPEKRYVRESHLLPSINNSKPSHPGFSEKNVSNYGSSTFPEWTTFPAPERPEDDLQLKLLKAFNQNSFSHNNLPGNVFNEDYKESIANQVASVLTKLGMTNISESVLTNVLQQLGYLQGSSTVTSACSEANKDSSSFFRTTSHSDWQRNIPFENDQGIFLVHRIGEALSNLGIQLSADTMQTQVDQTCMNSGPGSFPQPFVLSSFDKSLPMSTTIVPSYCTNKPFKSEVPKGVPKTKSKFKPKYKQRQWWKRKGRRNTFIHTNFQKLGTKTSQNDNQTGSLRAREMKNTKQIAQEKSLYATNLRSTINQGQVTSRMNDIKRHSEVMVSSKFKENQKNQMQNMYNPFEQERSTLAKCLENESYHIESSSPGPSTKFHQYNVPLGDDKTTAQNVYFQQKGNIGNSVPFKNDIPCQPYFNPWIKPNTIIGPGNNNFKNMTGQYVESKETNIQSGCGWNSQILKTGESLFSQNKSLSQTTPNTWAMPVLPFQNLGHHFTSQNSQYSQHMAPFSEKLMNPMRTPGPHQITANLPPPFPSTSQDSSMNALSNINYTATSSFMPKIWKKF</sequence>
<feature type="compositionally biased region" description="Low complexity" evidence="1">
    <location>
        <begin position="49"/>
        <end position="60"/>
    </location>
</feature>
<protein>
    <submittedName>
        <fullName evidence="3 4">Microtubule-associated protein futsch-like</fullName>
    </submittedName>
</protein>